<protein>
    <submittedName>
        <fullName evidence="1">Uncharacterized protein</fullName>
    </submittedName>
</protein>
<dbReference type="Proteomes" id="UP000054843">
    <property type="component" value="Unassembled WGS sequence"/>
</dbReference>
<accession>A0A0V1MTN8</accession>
<reference evidence="1 2" key="1">
    <citation type="submission" date="2015-01" db="EMBL/GenBank/DDBJ databases">
        <title>Evolution of Trichinella species and genotypes.</title>
        <authorList>
            <person name="Korhonen P.K."/>
            <person name="Edoardo P."/>
            <person name="Giuseppe L.R."/>
            <person name="Gasser R.B."/>
        </authorList>
    </citation>
    <scope>NUCLEOTIDE SEQUENCE [LARGE SCALE GENOMIC DNA]</scope>
    <source>
        <strain evidence="1">ISS1980</strain>
    </source>
</reference>
<comment type="caution">
    <text evidence="1">The sequence shown here is derived from an EMBL/GenBank/DDBJ whole genome shotgun (WGS) entry which is preliminary data.</text>
</comment>
<dbReference type="EMBL" id="JYDO01000041">
    <property type="protein sequence ID" value="KRZ75160.1"/>
    <property type="molecule type" value="Genomic_DNA"/>
</dbReference>
<evidence type="ECO:0000313" key="2">
    <source>
        <dbReference type="Proteomes" id="UP000054843"/>
    </source>
</evidence>
<keyword evidence="2" id="KW-1185">Reference proteome</keyword>
<organism evidence="1 2">
    <name type="scientific">Trichinella papuae</name>
    <dbReference type="NCBI Taxonomy" id="268474"/>
    <lineage>
        <taxon>Eukaryota</taxon>
        <taxon>Metazoa</taxon>
        <taxon>Ecdysozoa</taxon>
        <taxon>Nematoda</taxon>
        <taxon>Enoplea</taxon>
        <taxon>Dorylaimia</taxon>
        <taxon>Trichinellida</taxon>
        <taxon>Trichinellidae</taxon>
        <taxon>Trichinella</taxon>
    </lineage>
</organism>
<sequence length="53" mass="5559">MGVSSSTAFTTEFTMCFFSASKASKAGCGKGKFEHLAKSTLRSDAVFLGRGNC</sequence>
<proteinExistence type="predicted"/>
<name>A0A0V1MTN8_9BILA</name>
<gene>
    <name evidence="1" type="ORF">T10_8128</name>
</gene>
<evidence type="ECO:0000313" key="1">
    <source>
        <dbReference type="EMBL" id="KRZ75160.1"/>
    </source>
</evidence>
<dbReference type="AlphaFoldDB" id="A0A0V1MTN8"/>